<comment type="caution">
    <text evidence="4">The sequence shown here is derived from an EMBL/GenBank/DDBJ whole genome shotgun (WGS) entry which is preliminary data.</text>
</comment>
<evidence type="ECO:0000256" key="1">
    <source>
        <dbReference type="SAM" id="MobiDB-lite"/>
    </source>
</evidence>
<reference evidence="4" key="1">
    <citation type="submission" date="2023-06" db="EMBL/GenBank/DDBJ databases">
        <title>Conoideocrella luteorostrata (Hypocreales: Clavicipitaceae), a potential biocontrol fungus for elongate hemlock scale in United States Christmas tree production areas.</title>
        <authorList>
            <person name="Barrett H."/>
            <person name="Lovett B."/>
            <person name="Macias A.M."/>
            <person name="Stajich J.E."/>
            <person name="Kasson M.T."/>
        </authorList>
    </citation>
    <scope>NUCLEOTIDE SEQUENCE</scope>
    <source>
        <strain evidence="4">ARSEF 14590</strain>
    </source>
</reference>
<evidence type="ECO:0000256" key="2">
    <source>
        <dbReference type="SAM" id="Phobius"/>
    </source>
</evidence>
<feature type="compositionally biased region" description="Polar residues" evidence="1">
    <location>
        <begin position="38"/>
        <end position="49"/>
    </location>
</feature>
<keyword evidence="2" id="KW-1133">Transmembrane helix</keyword>
<dbReference type="InterPro" id="IPR025164">
    <property type="entry name" value="Toastrack_DUF4097"/>
</dbReference>
<dbReference type="AlphaFoldDB" id="A0AAJ0CLS9"/>
<feature type="compositionally biased region" description="Low complexity" evidence="1">
    <location>
        <begin position="278"/>
        <end position="293"/>
    </location>
</feature>
<organism evidence="4 5">
    <name type="scientific">Conoideocrella luteorostrata</name>
    <dbReference type="NCBI Taxonomy" id="1105319"/>
    <lineage>
        <taxon>Eukaryota</taxon>
        <taxon>Fungi</taxon>
        <taxon>Dikarya</taxon>
        <taxon>Ascomycota</taxon>
        <taxon>Pezizomycotina</taxon>
        <taxon>Sordariomycetes</taxon>
        <taxon>Hypocreomycetidae</taxon>
        <taxon>Hypocreales</taxon>
        <taxon>Clavicipitaceae</taxon>
        <taxon>Conoideocrella</taxon>
    </lineage>
</organism>
<evidence type="ECO:0000313" key="5">
    <source>
        <dbReference type="Proteomes" id="UP001251528"/>
    </source>
</evidence>
<name>A0AAJ0CLS9_9HYPO</name>
<sequence>MPAPYSDDIYSDMGQDGASVSGDDRDALSPTDGYFHASETSETASSQQYAAGHGRSQQYNPYQYQHQHSSSHVPAVPNVLVEDPTLQESSAAAAKAKEAEAERERSINNGVSHASRGVTYFTPQTGTAASGSTSSAVNDGNTTSIPPASPTFVTSPTHHHRRSVEEDGPLLFTGHSTRLPYSHRPSDTTAPPVGSNSLNHMPSRPRTHHQSHLDAPPAYSPSPSSPPSGSSSQGYQTFSPPTSGSTHNSSSNNNNNNSINSDNMGVPEEHQALLPRHPQSMGGSPSGNGPPISRWQRVKNAANSPRARSNIKTLLGIAVILSILFAIFGGISLSNQSSRRPQTPKITDPDPVKEPVMGGERDLEWRPTSQCRNSPYKQGKAVSDITFDSGYTLHIEQKPERNNHRGGRTPNISGALFIRPSKDDSKKGTVEIEIISNDEKLSADRTIDIDDDGRQSVKIITPHVLDWWDYNSQAPCIQMRVTVYVPKSGYLDSLSLDVVHLDVEIAEGLVMGAIDGPIIKTVVGNVKTPRAGSIEDDVVPYAMQSRQIVIQTVSGNICGWFPLYDLLKIESASGDVDVQVAPKPADKESAKAAMLSVHSISGSVKIEEPLKSVASNGKLNKKLPPRDYVVKVETASGDIQADVAMTSDAGIESVSGDLTLVLMPLLPKGSSKTSLRTDTKSGTTNINVYDPVEFDLGADEKAELRDTEVRKVSDGAALSDFQTSHQSISGNIKLFYPGSWTGKFKAETISGDVSAKGKDVKIIRSGRGITKSMEGEKGDGNSFIKMGSMSGDLRLQVGKN</sequence>
<feature type="region of interest" description="Disordered" evidence="1">
    <location>
        <begin position="334"/>
        <end position="356"/>
    </location>
</feature>
<keyword evidence="2" id="KW-0472">Membrane</keyword>
<feature type="compositionally biased region" description="Polar residues" evidence="1">
    <location>
        <begin position="237"/>
        <end position="247"/>
    </location>
</feature>
<feature type="compositionally biased region" description="Polar residues" evidence="1">
    <location>
        <begin position="137"/>
        <end position="156"/>
    </location>
</feature>
<feature type="compositionally biased region" description="Low complexity" evidence="1">
    <location>
        <begin position="125"/>
        <end position="136"/>
    </location>
</feature>
<feature type="compositionally biased region" description="Basic and acidic residues" evidence="1">
    <location>
        <begin position="347"/>
        <end position="356"/>
    </location>
</feature>
<feature type="compositionally biased region" description="Low complexity" evidence="1">
    <location>
        <begin position="248"/>
        <end position="263"/>
    </location>
</feature>
<feature type="domain" description="DUF4097" evidence="3">
    <location>
        <begin position="418"/>
        <end position="687"/>
    </location>
</feature>
<keyword evidence="2" id="KW-0812">Transmembrane</keyword>
<feature type="compositionally biased region" description="Basic and acidic residues" evidence="1">
    <location>
        <begin position="95"/>
        <end position="106"/>
    </location>
</feature>
<proteinExistence type="predicted"/>
<dbReference type="EMBL" id="JASWJB010000187">
    <property type="protein sequence ID" value="KAK2593974.1"/>
    <property type="molecule type" value="Genomic_DNA"/>
</dbReference>
<protein>
    <recommendedName>
        <fullName evidence="3">DUF4097 domain-containing protein</fullName>
    </recommendedName>
</protein>
<feature type="compositionally biased region" description="Low complexity" evidence="1">
    <location>
        <begin position="56"/>
        <end position="72"/>
    </location>
</feature>
<evidence type="ECO:0000313" key="4">
    <source>
        <dbReference type="EMBL" id="KAK2593974.1"/>
    </source>
</evidence>
<accession>A0AAJ0CLS9</accession>
<feature type="compositionally biased region" description="Polar residues" evidence="1">
    <location>
        <begin position="334"/>
        <end position="345"/>
    </location>
</feature>
<gene>
    <name evidence="4" type="ORF">QQS21_008333</name>
</gene>
<feature type="region of interest" description="Disordered" evidence="1">
    <location>
        <begin position="1"/>
        <end position="306"/>
    </location>
</feature>
<feature type="transmembrane region" description="Helical" evidence="2">
    <location>
        <begin position="314"/>
        <end position="333"/>
    </location>
</feature>
<keyword evidence="5" id="KW-1185">Reference proteome</keyword>
<evidence type="ECO:0000259" key="3">
    <source>
        <dbReference type="Pfam" id="PF13349"/>
    </source>
</evidence>
<dbReference type="Pfam" id="PF13349">
    <property type="entry name" value="DUF4097"/>
    <property type="match status" value="1"/>
</dbReference>
<feature type="compositionally biased region" description="Low complexity" evidence="1">
    <location>
        <begin position="227"/>
        <end position="236"/>
    </location>
</feature>
<dbReference type="Proteomes" id="UP001251528">
    <property type="component" value="Unassembled WGS sequence"/>
</dbReference>